<dbReference type="InterPro" id="IPR017907">
    <property type="entry name" value="Znf_RING_CS"/>
</dbReference>
<dbReference type="InterPro" id="IPR001841">
    <property type="entry name" value="Znf_RING"/>
</dbReference>
<proteinExistence type="predicted"/>
<dbReference type="Proteomes" id="UP000326924">
    <property type="component" value="Unassembled WGS sequence"/>
</dbReference>
<dbReference type="Gene3D" id="3.30.40.10">
    <property type="entry name" value="Zinc/RING finger domain, C3HC4 (zinc finger)"/>
    <property type="match status" value="3"/>
</dbReference>
<dbReference type="PROSITE" id="PS50089">
    <property type="entry name" value="ZF_RING_2"/>
    <property type="match status" value="1"/>
</dbReference>
<dbReference type="SMART" id="SM00184">
    <property type="entry name" value="RING"/>
    <property type="match status" value="1"/>
</dbReference>
<reference evidence="8 9" key="1">
    <citation type="submission" date="2019-09" db="EMBL/GenBank/DDBJ databases">
        <title>Draft genome of the ectomycorrhizal ascomycete Sphaerosporella brunnea.</title>
        <authorList>
            <consortium name="DOE Joint Genome Institute"/>
            <person name="Benucci G.M."/>
            <person name="Marozzi G."/>
            <person name="Antonielli L."/>
            <person name="Sanchez S."/>
            <person name="Marco P."/>
            <person name="Wang X."/>
            <person name="Falini L.B."/>
            <person name="Barry K."/>
            <person name="Haridas S."/>
            <person name="Lipzen A."/>
            <person name="Labutti K."/>
            <person name="Grigoriev I.V."/>
            <person name="Murat C."/>
            <person name="Martin F."/>
            <person name="Albertini E."/>
            <person name="Donnini D."/>
            <person name="Bonito G."/>
        </authorList>
    </citation>
    <scope>NUCLEOTIDE SEQUENCE [LARGE SCALE GENOMIC DNA]</scope>
    <source>
        <strain evidence="8 9">Sb_GMNB300</strain>
    </source>
</reference>
<dbReference type="AlphaFoldDB" id="A0A5J5EHA1"/>
<keyword evidence="3 4" id="KW-0862">Zinc</keyword>
<feature type="region of interest" description="Disordered" evidence="5">
    <location>
        <begin position="337"/>
        <end position="357"/>
    </location>
</feature>
<dbReference type="GO" id="GO:0008270">
    <property type="term" value="F:zinc ion binding"/>
    <property type="evidence" value="ECO:0007669"/>
    <property type="project" value="UniProtKB-KW"/>
</dbReference>
<feature type="zinc finger region" description="TRAF-type" evidence="4">
    <location>
        <begin position="119"/>
        <end position="176"/>
    </location>
</feature>
<dbReference type="InParanoid" id="A0A5J5EHA1"/>
<evidence type="ECO:0000256" key="4">
    <source>
        <dbReference type="PROSITE-ProRule" id="PRU00207"/>
    </source>
</evidence>
<accession>A0A5J5EHA1</accession>
<dbReference type="SUPFAM" id="SSF49599">
    <property type="entry name" value="TRAF domain-like"/>
    <property type="match status" value="2"/>
</dbReference>
<sequence length="377" mass="41313">MAGSSPMIMSSTSVSASSLDLRALTYLTPVDENLCCPICRSLLIDPQTTKCRHTFCSNCIAGALEISPTCPVDRNPLERGDVSAAPIMISNLVNDLVVLCPNTPLGCTATRARSLIEGHLKDECGFVTVDCPGCEDKILRRDLREECMHTEDHESICPQLTSSCQHCSSEFPRSEISSHELTCDEAIMVCDACSVGCPWSGRRREATAHVLSCAFTYLRPLLHEHASRIAALELENKSLKKRIDILMPTRRDSERSENSSGLLDEQTIQILTEQEHIRSDLERLFAAVADMDMKQSLLTIHMSENMRTREEITMIGAAVNNLRSQLLGLQLLTLRQQSGAGSPSSGSSGTSTRAAVGSILPVRRMNEAIPGNDRVKL</sequence>
<protein>
    <recommendedName>
        <fullName evidence="10">RING-type domain-containing protein</fullName>
    </recommendedName>
</protein>
<evidence type="ECO:0000256" key="3">
    <source>
        <dbReference type="ARBA" id="ARBA00022833"/>
    </source>
</evidence>
<evidence type="ECO:0000256" key="5">
    <source>
        <dbReference type="SAM" id="MobiDB-lite"/>
    </source>
</evidence>
<name>A0A5J5EHA1_9PEZI</name>
<evidence type="ECO:0000259" key="7">
    <source>
        <dbReference type="PROSITE" id="PS50145"/>
    </source>
</evidence>
<evidence type="ECO:0000313" key="9">
    <source>
        <dbReference type="Proteomes" id="UP000326924"/>
    </source>
</evidence>
<keyword evidence="9" id="KW-1185">Reference proteome</keyword>
<dbReference type="PANTHER" id="PTHR10131">
    <property type="entry name" value="TNF RECEPTOR ASSOCIATED FACTOR"/>
    <property type="match status" value="1"/>
</dbReference>
<organism evidence="8 9">
    <name type="scientific">Sphaerosporella brunnea</name>
    <dbReference type="NCBI Taxonomy" id="1250544"/>
    <lineage>
        <taxon>Eukaryota</taxon>
        <taxon>Fungi</taxon>
        <taxon>Dikarya</taxon>
        <taxon>Ascomycota</taxon>
        <taxon>Pezizomycotina</taxon>
        <taxon>Pezizomycetes</taxon>
        <taxon>Pezizales</taxon>
        <taxon>Pyronemataceae</taxon>
        <taxon>Sphaerosporella</taxon>
    </lineage>
</organism>
<dbReference type="PANTHER" id="PTHR10131:SF94">
    <property type="entry name" value="TNF RECEPTOR-ASSOCIATED FACTOR 4"/>
    <property type="match status" value="1"/>
</dbReference>
<gene>
    <name evidence="8" type="ORF">FN846DRAFT_356314</name>
</gene>
<evidence type="ECO:0000313" key="8">
    <source>
        <dbReference type="EMBL" id="KAA8895082.1"/>
    </source>
</evidence>
<dbReference type="SUPFAM" id="SSF57850">
    <property type="entry name" value="RING/U-box"/>
    <property type="match status" value="1"/>
</dbReference>
<evidence type="ECO:0000256" key="1">
    <source>
        <dbReference type="ARBA" id="ARBA00022723"/>
    </source>
</evidence>
<keyword evidence="2 4" id="KW-0863">Zinc-finger</keyword>
<evidence type="ECO:0008006" key="10">
    <source>
        <dbReference type="Google" id="ProtNLM"/>
    </source>
</evidence>
<feature type="domain" description="RING-type" evidence="6">
    <location>
        <begin position="36"/>
        <end position="74"/>
    </location>
</feature>
<dbReference type="InterPro" id="IPR013083">
    <property type="entry name" value="Znf_RING/FYVE/PHD"/>
</dbReference>
<dbReference type="OrthoDB" id="1630758at2759"/>
<dbReference type="Pfam" id="PF13923">
    <property type="entry name" value="zf-C3HC4_2"/>
    <property type="match status" value="1"/>
</dbReference>
<dbReference type="PROSITE" id="PS00518">
    <property type="entry name" value="ZF_RING_1"/>
    <property type="match status" value="1"/>
</dbReference>
<comment type="caution">
    <text evidence="8">The sequence shown here is derived from an EMBL/GenBank/DDBJ whole genome shotgun (WGS) entry which is preliminary data.</text>
</comment>
<dbReference type="InterPro" id="IPR001293">
    <property type="entry name" value="Znf_TRAF"/>
</dbReference>
<evidence type="ECO:0000259" key="6">
    <source>
        <dbReference type="PROSITE" id="PS50089"/>
    </source>
</evidence>
<evidence type="ECO:0000256" key="2">
    <source>
        <dbReference type="ARBA" id="ARBA00022771"/>
    </source>
</evidence>
<dbReference type="EMBL" id="VXIS01000289">
    <property type="protein sequence ID" value="KAA8895082.1"/>
    <property type="molecule type" value="Genomic_DNA"/>
</dbReference>
<keyword evidence="1 4" id="KW-0479">Metal-binding</keyword>
<feature type="domain" description="TRAF-type" evidence="7">
    <location>
        <begin position="119"/>
        <end position="176"/>
    </location>
</feature>
<dbReference type="PROSITE" id="PS50145">
    <property type="entry name" value="ZF_TRAF"/>
    <property type="match status" value="1"/>
</dbReference>